<sequence length="500" mass="56267">MKNMVKKIPEALSELLEIKGISTTNVMAIHEQLGINNINECNTAVASGQLANIKGLTAGKVENIRRALKLAKDTRVQLWDALLAAEEILRAVKQFPEVEKAALTGSLRRKKDTIGDIDMVLQVKAPLRKHLIYKISRLPSVTRIIAAGRERVSILLQNHMQVDIRLADQKNYAAALLYYTGPVWHNKWLENQAREKGFLFSPNGLSDLQTGKLIAVDTEEDIYGQLQMTCPDPELREDETNITTAAKHSLFSLVTFGQIKGDMQIHSNWSDGEESFERIAHYVLHVFPHYQYIVVTDHASDEKTIGSLQPENFAGQSAEIDRVNQYLGFNFIKKGIETDILEDGRLSLTDEQLKQFDWVIASIHSGFSHDNTDRIIKACENPYVHCIGHPSGRLIGARKPSPVNWNLIFERAAATGTAMEINARPNRLDLNDELVKTAIKNNVKLVIDTDAHTLPHFDFMQLGVWVARRAACGKHDILNTGSWEEIEKFKKNKVQLLKKG</sequence>
<dbReference type="GO" id="GO:0042578">
    <property type="term" value="F:phosphoric ester hydrolase activity"/>
    <property type="evidence" value="ECO:0007669"/>
    <property type="project" value="TreeGrafter"/>
</dbReference>
<dbReference type="GO" id="GO:0003677">
    <property type="term" value="F:DNA binding"/>
    <property type="evidence" value="ECO:0007669"/>
    <property type="project" value="InterPro"/>
</dbReference>
<dbReference type="InterPro" id="IPR002054">
    <property type="entry name" value="DNA-dir_DNA_pol_X"/>
</dbReference>
<evidence type="ECO:0000256" key="1">
    <source>
        <dbReference type="ARBA" id="ARBA00022679"/>
    </source>
</evidence>
<dbReference type="InterPro" id="IPR037160">
    <property type="entry name" value="DNA_Pol_thumb_sf"/>
</dbReference>
<dbReference type="InterPro" id="IPR047967">
    <property type="entry name" value="PolX_PHP"/>
</dbReference>
<dbReference type="Gene3D" id="3.20.20.140">
    <property type="entry name" value="Metal-dependent hydrolases"/>
    <property type="match status" value="1"/>
</dbReference>
<keyword evidence="1" id="KW-0808">Transferase</keyword>
<proteinExistence type="predicted"/>
<protein>
    <submittedName>
        <fullName evidence="4">DNA polymerase (Family 10)</fullName>
    </submittedName>
</protein>
<dbReference type="AlphaFoldDB" id="A0A1T5NBW2"/>
<dbReference type="GO" id="GO:0003887">
    <property type="term" value="F:DNA-directed DNA polymerase activity"/>
    <property type="evidence" value="ECO:0007669"/>
    <property type="project" value="InterPro"/>
</dbReference>
<dbReference type="SMART" id="SM00483">
    <property type="entry name" value="POLXc"/>
    <property type="match status" value="1"/>
</dbReference>
<dbReference type="PANTHER" id="PTHR36928:SF1">
    <property type="entry name" value="PHOSPHATASE YCDX-RELATED"/>
    <property type="match status" value="1"/>
</dbReference>
<dbReference type="Proteomes" id="UP000190166">
    <property type="component" value="Unassembled WGS sequence"/>
</dbReference>
<evidence type="ECO:0000259" key="3">
    <source>
        <dbReference type="SMART" id="SM00483"/>
    </source>
</evidence>
<dbReference type="EMBL" id="FUZZ01000001">
    <property type="protein sequence ID" value="SKC97844.1"/>
    <property type="molecule type" value="Genomic_DNA"/>
</dbReference>
<organism evidence="4 5">
    <name type="scientific">Chitinophaga ginsengisegetis</name>
    <dbReference type="NCBI Taxonomy" id="393003"/>
    <lineage>
        <taxon>Bacteria</taxon>
        <taxon>Pseudomonadati</taxon>
        <taxon>Bacteroidota</taxon>
        <taxon>Chitinophagia</taxon>
        <taxon>Chitinophagales</taxon>
        <taxon>Chitinophagaceae</taxon>
        <taxon>Chitinophaga</taxon>
    </lineage>
</organism>
<dbReference type="Gene3D" id="3.30.460.10">
    <property type="entry name" value="Beta Polymerase, domain 2"/>
    <property type="match status" value="1"/>
</dbReference>
<dbReference type="Gene3D" id="3.30.210.10">
    <property type="entry name" value="DNA polymerase, thumb domain"/>
    <property type="match status" value="1"/>
</dbReference>
<name>A0A1T5NBW2_9BACT</name>
<dbReference type="Gene3D" id="1.10.150.20">
    <property type="entry name" value="5' to 3' exonuclease, C-terminal subdomain"/>
    <property type="match status" value="1"/>
</dbReference>
<evidence type="ECO:0000313" key="5">
    <source>
        <dbReference type="Proteomes" id="UP000190166"/>
    </source>
</evidence>
<feature type="domain" description="DNA-directed DNA polymerase X" evidence="3">
    <location>
        <begin position="3"/>
        <end position="237"/>
    </location>
</feature>
<dbReference type="GO" id="GO:0005829">
    <property type="term" value="C:cytosol"/>
    <property type="evidence" value="ECO:0007669"/>
    <property type="project" value="TreeGrafter"/>
</dbReference>
<dbReference type="PANTHER" id="PTHR36928">
    <property type="entry name" value="PHOSPHATASE YCDX-RELATED"/>
    <property type="match status" value="1"/>
</dbReference>
<dbReference type="InterPro" id="IPR016195">
    <property type="entry name" value="Pol/histidinol_Pase-like"/>
</dbReference>
<dbReference type="GO" id="GO:0008270">
    <property type="term" value="F:zinc ion binding"/>
    <property type="evidence" value="ECO:0007669"/>
    <property type="project" value="TreeGrafter"/>
</dbReference>
<accession>A0A1T5NBW2</accession>
<dbReference type="RefSeq" id="WP_079468317.1">
    <property type="nucleotide sequence ID" value="NZ_FUZZ01000001.1"/>
</dbReference>
<dbReference type="CDD" id="cd07436">
    <property type="entry name" value="PHP_PolX"/>
    <property type="match status" value="1"/>
</dbReference>
<dbReference type="InterPro" id="IPR050243">
    <property type="entry name" value="PHP_phosphatase"/>
</dbReference>
<dbReference type="InterPro" id="IPR043519">
    <property type="entry name" value="NT_sf"/>
</dbReference>
<dbReference type="STRING" id="393003.SAMN05660461_1020"/>
<reference evidence="5" key="1">
    <citation type="submission" date="2017-02" db="EMBL/GenBank/DDBJ databases">
        <authorList>
            <person name="Varghese N."/>
            <person name="Submissions S."/>
        </authorList>
    </citation>
    <scope>NUCLEOTIDE SEQUENCE [LARGE SCALE GENOMIC DNA]</scope>
    <source>
        <strain evidence="5">DSM 18108</strain>
    </source>
</reference>
<evidence type="ECO:0000256" key="2">
    <source>
        <dbReference type="ARBA" id="ARBA00022695"/>
    </source>
</evidence>
<dbReference type="SUPFAM" id="SSF81301">
    <property type="entry name" value="Nucleotidyltransferase"/>
    <property type="match status" value="1"/>
</dbReference>
<keyword evidence="2" id="KW-0548">Nucleotidyltransferase</keyword>
<dbReference type="InterPro" id="IPR029398">
    <property type="entry name" value="PolB_thumb"/>
</dbReference>
<dbReference type="Pfam" id="PF14791">
    <property type="entry name" value="DNA_pol_B_thumb"/>
    <property type="match status" value="1"/>
</dbReference>
<gene>
    <name evidence="4" type="ORF">SAMN05660461_1020</name>
</gene>
<evidence type="ECO:0000313" key="4">
    <source>
        <dbReference type="EMBL" id="SKC97844.1"/>
    </source>
</evidence>
<keyword evidence="5" id="KW-1185">Reference proteome</keyword>
<dbReference type="SUPFAM" id="SSF89550">
    <property type="entry name" value="PHP domain-like"/>
    <property type="match status" value="1"/>
</dbReference>